<keyword evidence="17" id="KW-0472">Membrane</keyword>
<dbReference type="SUPFAM" id="SSF57302">
    <property type="entry name" value="Snake toxin-like"/>
    <property type="match status" value="1"/>
</dbReference>
<dbReference type="PROSITE" id="PS50011">
    <property type="entry name" value="PROTEIN_KINASE_DOM"/>
    <property type="match status" value="1"/>
</dbReference>
<dbReference type="GO" id="GO:0004675">
    <property type="term" value="F:transmembrane receptor protein serine/threonine kinase activity"/>
    <property type="evidence" value="ECO:0007669"/>
    <property type="project" value="UniProtKB-EC"/>
</dbReference>
<dbReference type="Gene3D" id="1.10.510.10">
    <property type="entry name" value="Transferase(Phosphotransferase) domain 1"/>
    <property type="match status" value="1"/>
</dbReference>
<keyword evidence="6" id="KW-0723">Serine/threonine-protein kinase</keyword>
<dbReference type="EMBL" id="JADDUC020000008">
    <property type="protein sequence ID" value="KAI1237415.1"/>
    <property type="molecule type" value="Genomic_DNA"/>
</dbReference>
<comment type="similarity">
    <text evidence="4">Belongs to the protein kinase superfamily. TKL Ser/Thr protein kinase family. TGFB receptor subfamily.</text>
</comment>
<feature type="disulfide bond" evidence="22">
    <location>
        <begin position="106"/>
        <end position="117"/>
    </location>
</feature>
<evidence type="ECO:0000256" key="4">
    <source>
        <dbReference type="ARBA" id="ARBA00009605"/>
    </source>
</evidence>
<dbReference type="PANTHER" id="PTHR23255:SF58">
    <property type="entry name" value="ACTIVIN RECEPTOR TYPE-1C"/>
    <property type="match status" value="1"/>
</dbReference>
<evidence type="ECO:0000256" key="9">
    <source>
        <dbReference type="ARBA" id="ARBA00022703"/>
    </source>
</evidence>
<comment type="cofactor">
    <cofactor evidence="1">
        <name>Mn(2+)</name>
        <dbReference type="ChEBI" id="CHEBI:29035"/>
    </cofactor>
</comment>
<feature type="compositionally biased region" description="Polar residues" evidence="24">
    <location>
        <begin position="9"/>
        <end position="21"/>
    </location>
</feature>
<evidence type="ECO:0000259" key="25">
    <source>
        <dbReference type="PROSITE" id="PS50011"/>
    </source>
</evidence>
<sequence>MVPLKPNPALSSSTPQTSGPRSQLWPCARAHTGARLARCPGPCRASPCAHAVPVSGLQCVCQLCEHTNFTCHTEGACWASVMLTNGREEVVKSCVSLPELHAQVFCHSSKNVTKTECCYTDFCNNITLRLPLAVSEAPGRAERRSAVLAVTVAVPVLAVLLAVTVACSARGWRHRGAKAPSVEEALCEGSVLGSGKTLKDLISDMTTSGSGSGLPLLVQRTIARTIVLQEIVGKGRFGEVWRGKWCGEDVAVKIFSSRDERSWFREAEIYQTVMLRHENILGFIAADNKDNGTWTQLWLVSEYHEQGSLFDYLNRGTVTVEGMVRLALSVASGLAHLHMEIVGTQGKCFPPTSPSSTLRSFSVFKNIYGRCGKPAIAHRDLKSKNILVKRNETCAIADLGLAVKHDSVLNTIDIPQNPRVGTRRYMAPEILEDAMNVNIFESFKRADIYSLGLMRRVVCEQKLRPSIPNQWQSCEALRVLGRVMRECWSPSGAARLTALRVKKTISQLCVLPCPGPALGFDTASP</sequence>
<dbReference type="SMART" id="SM00467">
    <property type="entry name" value="GS"/>
    <property type="match status" value="1"/>
</dbReference>
<dbReference type="FunFam" id="3.30.200.20:FF:000023">
    <property type="entry name" value="Receptor protein serine/threonine kinase"/>
    <property type="match status" value="1"/>
</dbReference>
<dbReference type="Proteomes" id="UP000618051">
    <property type="component" value="Unassembled WGS sequence"/>
</dbReference>
<keyword evidence="13" id="KW-0418">Kinase</keyword>
<dbReference type="GO" id="GO:0009653">
    <property type="term" value="P:anatomical structure morphogenesis"/>
    <property type="evidence" value="ECO:0007669"/>
    <property type="project" value="UniProtKB-ARBA"/>
</dbReference>
<dbReference type="Pfam" id="PF00069">
    <property type="entry name" value="Pkinase"/>
    <property type="match status" value="1"/>
</dbReference>
<evidence type="ECO:0000256" key="2">
    <source>
        <dbReference type="ARBA" id="ARBA00001946"/>
    </source>
</evidence>
<keyword evidence="7" id="KW-0808">Transferase</keyword>
<dbReference type="PROSITE" id="PS00107">
    <property type="entry name" value="PROTEIN_KINASE_ATP"/>
    <property type="match status" value="1"/>
</dbReference>
<evidence type="ECO:0000256" key="3">
    <source>
        <dbReference type="ARBA" id="ARBA00004479"/>
    </source>
</evidence>
<evidence type="ECO:0000256" key="5">
    <source>
        <dbReference type="ARBA" id="ARBA00012401"/>
    </source>
</evidence>
<dbReference type="InterPro" id="IPR001245">
    <property type="entry name" value="Ser-Thr/Tyr_kinase_cat_dom"/>
</dbReference>
<reference evidence="27" key="1">
    <citation type="submission" date="2020-10" db="EMBL/GenBank/DDBJ databases">
        <title>Feather gene expression reveals the developmental basis of iridescence in African starlings.</title>
        <authorList>
            <person name="Rubenstein D.R."/>
        </authorList>
    </citation>
    <scope>NUCLEOTIDE SEQUENCE</scope>
    <source>
        <strain evidence="27">SS15</strain>
        <tissue evidence="27">Liver</tissue>
    </source>
</reference>
<feature type="active site" description="Proton acceptor" evidence="20">
    <location>
        <position position="380"/>
    </location>
</feature>
<dbReference type="GO" id="GO:0030154">
    <property type="term" value="P:cell differentiation"/>
    <property type="evidence" value="ECO:0007669"/>
    <property type="project" value="UniProtKB-ARBA"/>
</dbReference>
<accession>A0A835TQ56</accession>
<keyword evidence="19" id="KW-0464">Manganese</keyword>
<feature type="domain" description="Protein kinase" evidence="25">
    <location>
        <begin position="226"/>
        <end position="525"/>
    </location>
</feature>
<keyword evidence="11" id="KW-0732">Signal</keyword>
<comment type="caution">
    <text evidence="27">The sequence shown here is derived from an EMBL/GenBank/DDBJ whole genome shotgun (WGS) entry which is preliminary data.</text>
</comment>
<dbReference type="SMART" id="SM00220">
    <property type="entry name" value="S_TKc"/>
    <property type="match status" value="1"/>
</dbReference>
<gene>
    <name evidence="28" type="ORF">IHE44_0014683</name>
    <name evidence="27" type="ORF">IHE44_006504</name>
</gene>
<dbReference type="GO" id="GO:0071363">
    <property type="term" value="P:cellular response to growth factor stimulus"/>
    <property type="evidence" value="ECO:0007669"/>
    <property type="project" value="TreeGrafter"/>
</dbReference>
<dbReference type="InterPro" id="IPR000719">
    <property type="entry name" value="Prot_kinase_dom"/>
</dbReference>
<keyword evidence="22" id="KW-1015">Disulfide bond</keyword>
<name>A0A835TQ56_9PASS</name>
<dbReference type="GO" id="GO:0009888">
    <property type="term" value="P:tissue development"/>
    <property type="evidence" value="ECO:0007669"/>
    <property type="project" value="UniProtKB-ARBA"/>
</dbReference>
<dbReference type="InterPro" id="IPR003605">
    <property type="entry name" value="GS_dom"/>
</dbReference>
<evidence type="ECO:0000256" key="7">
    <source>
        <dbReference type="ARBA" id="ARBA00022679"/>
    </source>
</evidence>
<keyword evidence="10" id="KW-0479">Metal-binding</keyword>
<dbReference type="Pfam" id="PF07714">
    <property type="entry name" value="PK_Tyr_Ser-Thr"/>
    <property type="match status" value="1"/>
</dbReference>
<evidence type="ECO:0000259" key="26">
    <source>
        <dbReference type="PROSITE" id="PS51256"/>
    </source>
</evidence>
<evidence type="ECO:0000313" key="28">
    <source>
        <dbReference type="EMBL" id="KAI1237415.1"/>
    </source>
</evidence>
<evidence type="ECO:0000256" key="24">
    <source>
        <dbReference type="SAM" id="MobiDB-lite"/>
    </source>
</evidence>
<keyword evidence="14 21" id="KW-0067">ATP-binding</keyword>
<dbReference type="InterPro" id="IPR000472">
    <property type="entry name" value="Activin_recp"/>
</dbReference>
<evidence type="ECO:0000256" key="23">
    <source>
        <dbReference type="PROSITE-ProRule" id="PRU10141"/>
    </source>
</evidence>
<proteinExistence type="inferred from homology"/>
<dbReference type="GO" id="GO:0046872">
    <property type="term" value="F:metal ion binding"/>
    <property type="evidence" value="ECO:0007669"/>
    <property type="project" value="InterPro"/>
</dbReference>
<dbReference type="SUPFAM" id="SSF56112">
    <property type="entry name" value="Protein kinase-like (PK-like)"/>
    <property type="match status" value="1"/>
</dbReference>
<keyword evidence="18" id="KW-0675">Receptor</keyword>
<dbReference type="PROSITE" id="PS51256">
    <property type="entry name" value="GS"/>
    <property type="match status" value="1"/>
</dbReference>
<feature type="binding site" evidence="21">
    <location>
        <begin position="232"/>
        <end position="240"/>
    </location>
    <ligand>
        <name>ATP</name>
        <dbReference type="ChEBI" id="CHEBI:30616"/>
    </ligand>
</feature>
<evidence type="ECO:0000256" key="16">
    <source>
        <dbReference type="ARBA" id="ARBA00022989"/>
    </source>
</evidence>
<evidence type="ECO:0000313" key="29">
    <source>
        <dbReference type="Proteomes" id="UP000618051"/>
    </source>
</evidence>
<evidence type="ECO:0000256" key="21">
    <source>
        <dbReference type="PIRSR" id="PIRSR037393-2"/>
    </source>
</evidence>
<evidence type="ECO:0000256" key="17">
    <source>
        <dbReference type="ARBA" id="ARBA00023136"/>
    </source>
</evidence>
<keyword evidence="8" id="KW-0812">Transmembrane</keyword>
<feature type="binding site" evidence="21 23">
    <location>
        <position position="253"/>
    </location>
    <ligand>
        <name>ATP</name>
        <dbReference type="ChEBI" id="CHEBI:30616"/>
    </ligand>
</feature>
<keyword evidence="29" id="KW-1185">Reference proteome</keyword>
<organism evidence="27">
    <name type="scientific">Lamprotornis superbus</name>
    <dbReference type="NCBI Taxonomy" id="245042"/>
    <lineage>
        <taxon>Eukaryota</taxon>
        <taxon>Metazoa</taxon>
        <taxon>Chordata</taxon>
        <taxon>Craniata</taxon>
        <taxon>Vertebrata</taxon>
        <taxon>Euteleostomi</taxon>
        <taxon>Archelosauria</taxon>
        <taxon>Archosauria</taxon>
        <taxon>Dinosauria</taxon>
        <taxon>Saurischia</taxon>
        <taxon>Theropoda</taxon>
        <taxon>Coelurosauria</taxon>
        <taxon>Aves</taxon>
        <taxon>Neognathae</taxon>
        <taxon>Neoaves</taxon>
        <taxon>Telluraves</taxon>
        <taxon>Australaves</taxon>
        <taxon>Passeriformes</taxon>
        <taxon>Sturnidae</taxon>
        <taxon>Lamprotornis</taxon>
    </lineage>
</organism>
<dbReference type="PANTHER" id="PTHR23255">
    <property type="entry name" value="TRANSFORMING GROWTH FACTOR-BETA RECEPTOR TYPE I AND II"/>
    <property type="match status" value="1"/>
</dbReference>
<keyword evidence="16" id="KW-1133">Transmembrane helix</keyword>
<dbReference type="Pfam" id="PF01064">
    <property type="entry name" value="Activin_recp"/>
    <property type="match status" value="1"/>
</dbReference>
<evidence type="ECO:0000256" key="10">
    <source>
        <dbReference type="ARBA" id="ARBA00022723"/>
    </source>
</evidence>
<dbReference type="InterPro" id="IPR000333">
    <property type="entry name" value="TGFB_receptor"/>
</dbReference>
<reference evidence="28" key="3">
    <citation type="submission" date="2022-01" db="EMBL/GenBank/DDBJ databases">
        <authorList>
            <person name="Rubenstein D.R."/>
        </authorList>
    </citation>
    <scope>NUCLEOTIDE SEQUENCE</scope>
    <source>
        <strain evidence="28">SS15</strain>
        <tissue evidence="28">Liver</tissue>
    </source>
</reference>
<dbReference type="GO" id="GO:0006915">
    <property type="term" value="P:apoptotic process"/>
    <property type="evidence" value="ECO:0007669"/>
    <property type="project" value="UniProtKB-KW"/>
</dbReference>
<dbReference type="InterPro" id="IPR008271">
    <property type="entry name" value="Ser/Thr_kinase_AS"/>
</dbReference>
<dbReference type="Gene3D" id="2.10.60.10">
    <property type="entry name" value="CD59"/>
    <property type="match status" value="1"/>
</dbReference>
<dbReference type="Gene3D" id="3.30.200.20">
    <property type="entry name" value="Phosphorylase Kinase, domain 1"/>
    <property type="match status" value="1"/>
</dbReference>
<evidence type="ECO:0000256" key="20">
    <source>
        <dbReference type="PIRSR" id="PIRSR037393-1"/>
    </source>
</evidence>
<dbReference type="OrthoDB" id="69842at2759"/>
<keyword evidence="12 21" id="KW-0547">Nucleotide-binding</keyword>
<dbReference type="GO" id="GO:0005886">
    <property type="term" value="C:plasma membrane"/>
    <property type="evidence" value="ECO:0007669"/>
    <property type="project" value="TreeGrafter"/>
</dbReference>
<evidence type="ECO:0000256" key="12">
    <source>
        <dbReference type="ARBA" id="ARBA00022741"/>
    </source>
</evidence>
<keyword evidence="9" id="KW-0053">Apoptosis</keyword>
<dbReference type="GO" id="GO:0043235">
    <property type="term" value="C:receptor complex"/>
    <property type="evidence" value="ECO:0007669"/>
    <property type="project" value="InterPro"/>
</dbReference>
<feature type="domain" description="GS" evidence="26">
    <location>
        <begin position="196"/>
        <end position="225"/>
    </location>
</feature>
<evidence type="ECO:0000256" key="14">
    <source>
        <dbReference type="ARBA" id="ARBA00022840"/>
    </source>
</evidence>
<dbReference type="EC" id="2.7.11.30" evidence="5"/>
<dbReference type="CDD" id="cd23540">
    <property type="entry name" value="TFP_LU_ECD_ALK7"/>
    <property type="match status" value="1"/>
</dbReference>
<evidence type="ECO:0000313" key="27">
    <source>
        <dbReference type="EMBL" id="KAG0115262.1"/>
    </source>
</evidence>
<dbReference type="FunFam" id="2.10.60.10:FF:000007">
    <property type="entry name" value="Receptor protein serine/threonine kinase"/>
    <property type="match status" value="1"/>
</dbReference>
<dbReference type="InterPro" id="IPR011009">
    <property type="entry name" value="Kinase-like_dom_sf"/>
</dbReference>
<evidence type="ECO:0000256" key="8">
    <source>
        <dbReference type="ARBA" id="ARBA00022692"/>
    </source>
</evidence>
<dbReference type="PROSITE" id="PS00108">
    <property type="entry name" value="PROTEIN_KINASE_ST"/>
    <property type="match status" value="1"/>
</dbReference>
<evidence type="ECO:0000256" key="1">
    <source>
        <dbReference type="ARBA" id="ARBA00001936"/>
    </source>
</evidence>
<comment type="cofactor">
    <cofactor evidence="2">
        <name>Mg(2+)</name>
        <dbReference type="ChEBI" id="CHEBI:18420"/>
    </cofactor>
</comment>
<feature type="region of interest" description="Disordered" evidence="24">
    <location>
        <begin position="1"/>
        <end position="24"/>
    </location>
</feature>
<evidence type="ECO:0000256" key="22">
    <source>
        <dbReference type="PIRSR" id="PIRSR037393-3"/>
    </source>
</evidence>
<dbReference type="InterPro" id="IPR045860">
    <property type="entry name" value="Snake_toxin-like_sf"/>
</dbReference>
<dbReference type="EMBL" id="JADDUC010000235">
    <property type="protein sequence ID" value="KAG0115262.1"/>
    <property type="molecule type" value="Genomic_DNA"/>
</dbReference>
<evidence type="ECO:0000256" key="13">
    <source>
        <dbReference type="ARBA" id="ARBA00022777"/>
    </source>
</evidence>
<evidence type="ECO:0000256" key="18">
    <source>
        <dbReference type="ARBA" id="ARBA00023170"/>
    </source>
</evidence>
<comment type="subcellular location">
    <subcellularLocation>
        <location evidence="3">Membrane</location>
        <topology evidence="3">Single-pass type I membrane protein</topology>
    </subcellularLocation>
</comment>
<protein>
    <recommendedName>
        <fullName evidence="5">receptor protein serine/threonine kinase</fullName>
        <ecNumber evidence="5">2.7.11.30</ecNumber>
    </recommendedName>
</protein>
<evidence type="ECO:0000256" key="6">
    <source>
        <dbReference type="ARBA" id="ARBA00022527"/>
    </source>
</evidence>
<dbReference type="InterPro" id="IPR017441">
    <property type="entry name" value="Protein_kinase_ATP_BS"/>
</dbReference>
<evidence type="ECO:0000256" key="19">
    <source>
        <dbReference type="ARBA" id="ARBA00023211"/>
    </source>
</evidence>
<evidence type="ECO:0000256" key="11">
    <source>
        <dbReference type="ARBA" id="ARBA00022729"/>
    </source>
</evidence>
<dbReference type="GO" id="GO:0005524">
    <property type="term" value="F:ATP binding"/>
    <property type="evidence" value="ECO:0007669"/>
    <property type="project" value="UniProtKB-UniRule"/>
</dbReference>
<dbReference type="AlphaFoldDB" id="A0A835TQ56"/>
<reference evidence="28 29" key="2">
    <citation type="journal article" date="2021" name="J. Hered.">
        <title>Feather Gene Expression Elucidates the Developmental Basis of Plumage Iridescence in African Starlings.</title>
        <authorList>
            <person name="Rubenstein D.R."/>
            <person name="Corvelo A."/>
            <person name="MacManes M.D."/>
            <person name="Maia R."/>
            <person name="Narzisi G."/>
            <person name="Rousaki A."/>
            <person name="Vandenabeele P."/>
            <person name="Shawkey M.D."/>
            <person name="Solomon J."/>
        </authorList>
    </citation>
    <scope>NUCLEOTIDE SEQUENCE [LARGE SCALE GENOMIC DNA]</scope>
    <source>
        <strain evidence="28">SS15</strain>
    </source>
</reference>
<evidence type="ECO:0000256" key="15">
    <source>
        <dbReference type="ARBA" id="ARBA00022842"/>
    </source>
</evidence>
<keyword evidence="15" id="KW-0460">Magnesium</keyword>
<dbReference type="Pfam" id="PF08515">
    <property type="entry name" value="TGF_beta_GS"/>
    <property type="match status" value="1"/>
</dbReference>